<proteinExistence type="predicted"/>
<sequence>MDWRGGFLGAIAVKIESTFSRGVMLAAMVPGVLALPRLPLTISSVPGDRRAN</sequence>
<dbReference type="EMBL" id="RCMK01001655">
    <property type="protein sequence ID" value="KAG2890356.1"/>
    <property type="molecule type" value="Genomic_DNA"/>
</dbReference>
<gene>
    <name evidence="1" type="ORF">PC117_g24475</name>
    <name evidence="2" type="ORF">PC118_g8788</name>
    <name evidence="3" type="ORF">PC129_g21356</name>
</gene>
<dbReference type="Proteomes" id="UP000697107">
    <property type="component" value="Unassembled WGS sequence"/>
</dbReference>
<organism evidence="3 4">
    <name type="scientific">Phytophthora cactorum</name>
    <dbReference type="NCBI Taxonomy" id="29920"/>
    <lineage>
        <taxon>Eukaryota</taxon>
        <taxon>Sar</taxon>
        <taxon>Stramenopiles</taxon>
        <taxon>Oomycota</taxon>
        <taxon>Peronosporomycetes</taxon>
        <taxon>Peronosporales</taxon>
        <taxon>Peronosporaceae</taxon>
        <taxon>Phytophthora</taxon>
    </lineage>
</organism>
<dbReference type="EMBL" id="RCMV01001691">
    <property type="protein sequence ID" value="KAG3207605.1"/>
    <property type="molecule type" value="Genomic_DNA"/>
</dbReference>
<name>A0A8T1H5S5_9STRA</name>
<protein>
    <submittedName>
        <fullName evidence="3">Uncharacterized protein</fullName>
    </submittedName>
</protein>
<comment type="caution">
    <text evidence="3">The sequence shown here is derived from an EMBL/GenBank/DDBJ whole genome shotgun (WGS) entry which is preliminary data.</text>
</comment>
<accession>A0A8T1H5S5</accession>
<evidence type="ECO:0000313" key="4">
    <source>
        <dbReference type="Proteomes" id="UP000760860"/>
    </source>
</evidence>
<reference evidence="3" key="1">
    <citation type="submission" date="2018-05" db="EMBL/GenBank/DDBJ databases">
        <title>Effector identification in a new, highly contiguous assembly of the strawberry crown rot pathogen Phytophthora cactorum.</title>
        <authorList>
            <person name="Armitage A.D."/>
            <person name="Nellist C.F."/>
            <person name="Bates H."/>
            <person name="Vickerstaff R.J."/>
            <person name="Harrison R.J."/>
        </authorList>
    </citation>
    <scope>NUCLEOTIDE SEQUENCE</scope>
    <source>
        <strain evidence="1">4040</strain>
        <strain evidence="2">P415</strain>
        <strain evidence="3">P421</strain>
    </source>
</reference>
<dbReference type="EMBL" id="RCML01000229">
    <property type="protein sequence ID" value="KAG2984595.1"/>
    <property type="molecule type" value="Genomic_DNA"/>
</dbReference>
<dbReference type="Proteomes" id="UP000760860">
    <property type="component" value="Unassembled WGS sequence"/>
</dbReference>
<evidence type="ECO:0000313" key="2">
    <source>
        <dbReference type="EMBL" id="KAG2984595.1"/>
    </source>
</evidence>
<evidence type="ECO:0000313" key="1">
    <source>
        <dbReference type="EMBL" id="KAG2890356.1"/>
    </source>
</evidence>
<dbReference type="Proteomes" id="UP000736787">
    <property type="component" value="Unassembled WGS sequence"/>
</dbReference>
<evidence type="ECO:0000313" key="3">
    <source>
        <dbReference type="EMBL" id="KAG3207605.1"/>
    </source>
</evidence>
<dbReference type="AlphaFoldDB" id="A0A8T1H5S5"/>